<name>A0A4Q8M2D1_9GAMM</name>
<proteinExistence type="predicted"/>
<dbReference type="InterPro" id="IPR046901">
    <property type="entry name" value="ABC-3C_MC5"/>
</dbReference>
<dbReference type="AlphaFoldDB" id="A0A4Q8M2D1"/>
<dbReference type="OrthoDB" id="9092598at2"/>
<evidence type="ECO:0000313" key="1">
    <source>
        <dbReference type="EMBL" id="TAA40928.1"/>
    </source>
</evidence>
<reference evidence="1 2" key="1">
    <citation type="submission" date="2019-02" db="EMBL/GenBank/DDBJ databases">
        <title>WGS of Pseudoxanthomonas species novum from clinical isolates.</title>
        <authorList>
            <person name="Bernier A.-M."/>
            <person name="Bernard K."/>
            <person name="Vachon A."/>
        </authorList>
    </citation>
    <scope>NUCLEOTIDE SEQUENCE [LARGE SCALE GENOMIC DNA]</scope>
    <source>
        <strain evidence="1 2">NML130969</strain>
    </source>
</reference>
<gene>
    <name evidence="1" type="ORF">EA655_13125</name>
</gene>
<comment type="caution">
    <text evidence="1">The sequence shown here is derived from an EMBL/GenBank/DDBJ whole genome shotgun (WGS) entry which is preliminary data.</text>
</comment>
<protein>
    <submittedName>
        <fullName evidence="1">Uncharacterized protein</fullName>
    </submittedName>
</protein>
<accession>A0A4Q8M2D1</accession>
<evidence type="ECO:0000313" key="2">
    <source>
        <dbReference type="Proteomes" id="UP000294164"/>
    </source>
</evidence>
<dbReference type="RefSeq" id="WP_130534974.1">
    <property type="nucleotide sequence ID" value="NZ_SHMG01000007.1"/>
</dbReference>
<dbReference type="EMBL" id="SHMG01000007">
    <property type="protein sequence ID" value="TAA40928.1"/>
    <property type="molecule type" value="Genomic_DNA"/>
</dbReference>
<dbReference type="Pfam" id="PF20291">
    <property type="entry name" value="MC5"/>
    <property type="match status" value="1"/>
</dbReference>
<dbReference type="Proteomes" id="UP000294164">
    <property type="component" value="Unassembled WGS sequence"/>
</dbReference>
<sequence>MLIYHPAQDAYHCVFRLLLLVDAIPELEEERARILDFYLVFPSAMSLIKWPATLVAAKQRSKAERNPYRTPINPSITFRSMQPLQSSAIRCIAAANLIDPIALEHGTIRRTDTGLSPLVTERLKLYTQENKSSIDLVVNDLSSIQLLGRDGLKARTSLMDYRYDSA</sequence>
<organism evidence="1 2">
    <name type="scientific">Pseudoxanthomonas winnipegensis</name>
    <dbReference type="NCBI Taxonomy" id="2480810"/>
    <lineage>
        <taxon>Bacteria</taxon>
        <taxon>Pseudomonadati</taxon>
        <taxon>Pseudomonadota</taxon>
        <taxon>Gammaproteobacteria</taxon>
        <taxon>Lysobacterales</taxon>
        <taxon>Lysobacteraceae</taxon>
        <taxon>Pseudoxanthomonas</taxon>
    </lineage>
</organism>